<dbReference type="PIRSF" id="PIRSF005586">
    <property type="entry name" value="RNApol_RpoM"/>
    <property type="match status" value="1"/>
</dbReference>
<gene>
    <name evidence="13" type="ORF">NP493_813g01010</name>
</gene>
<feature type="binding site" evidence="10">
    <location>
        <position position="83"/>
    </location>
    <ligand>
        <name>Zn(2+)</name>
        <dbReference type="ChEBI" id="CHEBI:29105"/>
        <label>2</label>
    </ligand>
</feature>
<organism evidence="13 14">
    <name type="scientific">Ridgeia piscesae</name>
    <name type="common">Tubeworm</name>
    <dbReference type="NCBI Taxonomy" id="27915"/>
    <lineage>
        <taxon>Eukaryota</taxon>
        <taxon>Metazoa</taxon>
        <taxon>Spiralia</taxon>
        <taxon>Lophotrochozoa</taxon>
        <taxon>Annelida</taxon>
        <taxon>Polychaeta</taxon>
        <taxon>Sedentaria</taxon>
        <taxon>Canalipalpata</taxon>
        <taxon>Sabellida</taxon>
        <taxon>Siboglinidae</taxon>
        <taxon>Ridgeia</taxon>
    </lineage>
</organism>
<feature type="domain" description="TFIIS-type" evidence="12">
    <location>
        <begin position="76"/>
        <end position="116"/>
    </location>
</feature>
<feature type="zinc finger region" description="C4-type" evidence="11">
    <location>
        <begin position="15"/>
        <end position="36"/>
    </location>
</feature>
<comment type="function">
    <text evidence="9">DNA-dependent RNA polymerase catalyzes the transcription of DNA into RNA using the four ribonucleoside triphosphates as substrates.</text>
</comment>
<dbReference type="GO" id="GO:0006363">
    <property type="term" value="P:termination of RNA polymerase I transcription"/>
    <property type="evidence" value="ECO:0007669"/>
    <property type="project" value="TreeGrafter"/>
</dbReference>
<dbReference type="Proteomes" id="UP001209878">
    <property type="component" value="Unassembled WGS sequence"/>
</dbReference>
<accession>A0AAD9KPJ8</accession>
<dbReference type="InterPro" id="IPR034004">
    <property type="entry name" value="Zn_ribbon_RPA12_C"/>
</dbReference>
<dbReference type="InterPro" id="IPR001222">
    <property type="entry name" value="Znf_TFIIS"/>
</dbReference>
<evidence type="ECO:0000256" key="3">
    <source>
        <dbReference type="ARBA" id="ARBA00022723"/>
    </source>
</evidence>
<feature type="binding site" evidence="10">
    <location>
        <position position="111"/>
    </location>
    <ligand>
        <name>Zn(2+)</name>
        <dbReference type="ChEBI" id="CHEBI:29105"/>
        <label>2</label>
    </ligand>
</feature>
<dbReference type="Pfam" id="PF01096">
    <property type="entry name" value="Zn_ribbon_TFIIS"/>
    <property type="match status" value="1"/>
</dbReference>
<feature type="binding site" evidence="10">
    <location>
        <position position="33"/>
    </location>
    <ligand>
        <name>Zn(2+)</name>
        <dbReference type="ChEBI" id="CHEBI:29105"/>
        <label>1</label>
    </ligand>
</feature>
<feature type="binding site" evidence="10">
    <location>
        <position position="80"/>
    </location>
    <ligand>
        <name>Zn(2+)</name>
        <dbReference type="ChEBI" id="CHEBI:29105"/>
        <label>2</label>
    </ligand>
</feature>
<feature type="binding site" evidence="10">
    <location>
        <position position="108"/>
    </location>
    <ligand>
        <name>Zn(2+)</name>
        <dbReference type="ChEBI" id="CHEBI:29105"/>
        <label>2</label>
    </ligand>
</feature>
<dbReference type="AlphaFoldDB" id="A0AAD9KPJ8"/>
<comment type="caution">
    <text evidence="13">The sequence shown here is derived from an EMBL/GenBank/DDBJ whole genome shotgun (WGS) entry which is preliminary data.</text>
</comment>
<feature type="binding site" evidence="10">
    <location>
        <position position="15"/>
    </location>
    <ligand>
        <name>Zn(2+)</name>
        <dbReference type="ChEBI" id="CHEBI:29105"/>
        <label>1</label>
    </ligand>
</feature>
<dbReference type="PANTHER" id="PTHR11239">
    <property type="entry name" value="DNA-DIRECTED RNA POLYMERASE"/>
    <property type="match status" value="1"/>
</dbReference>
<dbReference type="EMBL" id="JAODUO010000813">
    <property type="protein sequence ID" value="KAK2174283.1"/>
    <property type="molecule type" value="Genomic_DNA"/>
</dbReference>
<dbReference type="InterPro" id="IPR012164">
    <property type="entry name" value="Rpa12/Rpb9/Rpc10/TFS"/>
</dbReference>
<dbReference type="SMART" id="SM00440">
    <property type="entry name" value="ZnF_C2C2"/>
    <property type="match status" value="1"/>
</dbReference>
<comment type="subcellular location">
    <subcellularLocation>
        <location evidence="1">Nucleus</location>
        <location evidence="1">Nucleolus</location>
    </subcellularLocation>
</comment>
<dbReference type="GO" id="GO:0008270">
    <property type="term" value="F:zinc ion binding"/>
    <property type="evidence" value="ECO:0007669"/>
    <property type="project" value="UniProtKB-KW"/>
</dbReference>
<feature type="binding site" evidence="10">
    <location>
        <position position="36"/>
    </location>
    <ligand>
        <name>Zn(2+)</name>
        <dbReference type="ChEBI" id="CHEBI:29105"/>
        <label>1</label>
    </ligand>
</feature>
<dbReference type="CDD" id="cd10507">
    <property type="entry name" value="Zn-ribbon_RPA12"/>
    <property type="match status" value="1"/>
</dbReference>
<protein>
    <recommendedName>
        <fullName evidence="9">DNA-directed RNA polymerase subunit</fullName>
    </recommendedName>
</protein>
<keyword evidence="4 11" id="KW-0863">Zinc-finger</keyword>
<evidence type="ECO:0000256" key="10">
    <source>
        <dbReference type="PIRSR" id="PIRSR005586-1"/>
    </source>
</evidence>
<reference evidence="13" key="1">
    <citation type="journal article" date="2023" name="Mol. Biol. Evol.">
        <title>Third-Generation Sequencing Reveals the Adaptive Role of the Epigenome in Three Deep-Sea Polychaetes.</title>
        <authorList>
            <person name="Perez M."/>
            <person name="Aroh O."/>
            <person name="Sun Y."/>
            <person name="Lan Y."/>
            <person name="Juniper S.K."/>
            <person name="Young C.R."/>
            <person name="Angers B."/>
            <person name="Qian P.Y."/>
        </authorList>
    </citation>
    <scope>NUCLEOTIDE SEQUENCE</scope>
    <source>
        <strain evidence="13">R07B-5</strain>
    </source>
</reference>
<feature type="binding site" evidence="10">
    <location>
        <position position="18"/>
    </location>
    <ligand>
        <name>Zn(2+)</name>
        <dbReference type="ChEBI" id="CHEBI:29105"/>
        <label>1</label>
    </ligand>
</feature>
<evidence type="ECO:0000256" key="9">
    <source>
        <dbReference type="PIRNR" id="PIRNR005586"/>
    </source>
</evidence>
<dbReference type="PROSITE" id="PS00466">
    <property type="entry name" value="ZF_TFIIS_1"/>
    <property type="match status" value="1"/>
</dbReference>
<evidence type="ECO:0000256" key="6">
    <source>
        <dbReference type="ARBA" id="ARBA00023163"/>
    </source>
</evidence>
<keyword evidence="14" id="KW-1185">Reference proteome</keyword>
<proteinExistence type="inferred from homology"/>
<keyword evidence="5 10" id="KW-0862">Zinc</keyword>
<keyword evidence="7 9" id="KW-0539">Nucleus</keyword>
<evidence type="ECO:0000256" key="1">
    <source>
        <dbReference type="ARBA" id="ARBA00004604"/>
    </source>
</evidence>
<dbReference type="PANTHER" id="PTHR11239:SF14">
    <property type="entry name" value="DNA-DIRECTED RNA POLYMERASE I SUBUNIT RPA12"/>
    <property type="match status" value="1"/>
</dbReference>
<keyword evidence="3 10" id="KW-0479">Metal-binding</keyword>
<dbReference type="PROSITE" id="PS01030">
    <property type="entry name" value="RNA_POL_M_15KD"/>
    <property type="match status" value="1"/>
</dbReference>
<comment type="similarity">
    <text evidence="9">Belongs to the archaeal rpoM/eukaryotic RPA12/RPB9/RPC11 RNA polymerase family.</text>
</comment>
<name>A0AAD9KPJ8_RIDPI</name>
<keyword evidence="2 9" id="KW-0240">DNA-directed RNA polymerase</keyword>
<evidence type="ECO:0000256" key="7">
    <source>
        <dbReference type="ARBA" id="ARBA00023242"/>
    </source>
</evidence>
<evidence type="ECO:0000256" key="8">
    <source>
        <dbReference type="ARBA" id="ARBA00044497"/>
    </source>
</evidence>
<evidence type="ECO:0000313" key="13">
    <source>
        <dbReference type="EMBL" id="KAK2174283.1"/>
    </source>
</evidence>
<evidence type="ECO:0000313" key="14">
    <source>
        <dbReference type="Proteomes" id="UP001209878"/>
    </source>
</evidence>
<dbReference type="InterPro" id="IPR019761">
    <property type="entry name" value="DNA-dir_RNA_pol-M_15_CS"/>
</dbReference>
<evidence type="ECO:0000256" key="5">
    <source>
        <dbReference type="ARBA" id="ARBA00022833"/>
    </source>
</evidence>
<dbReference type="Gene3D" id="2.20.25.10">
    <property type="match status" value="1"/>
</dbReference>
<sequence length="119" mass="13179">MSNVRTAFRSEPDFCAECGSILPLPVTSSVVVCMSCNYTVDVAGFDGVEIKSRIVFNKRQVKNAGLTSDNFSGPTVQKECPKCGCKKMTYATRQTRSADEGQTVFYTCPKCRFQETEYS</sequence>
<dbReference type="GO" id="GO:0003676">
    <property type="term" value="F:nucleic acid binding"/>
    <property type="evidence" value="ECO:0007669"/>
    <property type="project" value="InterPro"/>
</dbReference>
<keyword evidence="6 9" id="KW-0804">Transcription</keyword>
<evidence type="ECO:0000256" key="11">
    <source>
        <dbReference type="PIRSR" id="PIRSR005586-2"/>
    </source>
</evidence>
<comment type="function">
    <text evidence="8">Core component of RNA polymerase I (Pol I), a DNA-dependent RNA polymerase which synthesizes ribosomal RNA precursors using the four ribonucleoside triphosphates as substrates. Can mediate Pol I proofreading of the nascent RNA transcript. Anchors into the Pol I active site to monitor transcription fidelity and cleave mis-incorporated 5'-ribonucleotides.</text>
</comment>
<dbReference type="GO" id="GO:0003899">
    <property type="term" value="F:DNA-directed RNA polymerase activity"/>
    <property type="evidence" value="ECO:0007669"/>
    <property type="project" value="InterPro"/>
</dbReference>
<dbReference type="SUPFAM" id="SSF57783">
    <property type="entry name" value="Zinc beta-ribbon"/>
    <property type="match status" value="1"/>
</dbReference>
<dbReference type="PROSITE" id="PS51133">
    <property type="entry name" value="ZF_TFIIS_2"/>
    <property type="match status" value="1"/>
</dbReference>
<dbReference type="GO" id="GO:0005736">
    <property type="term" value="C:RNA polymerase I complex"/>
    <property type="evidence" value="ECO:0007669"/>
    <property type="project" value="TreeGrafter"/>
</dbReference>
<evidence type="ECO:0000256" key="2">
    <source>
        <dbReference type="ARBA" id="ARBA00022478"/>
    </source>
</evidence>
<evidence type="ECO:0000259" key="12">
    <source>
        <dbReference type="PROSITE" id="PS51133"/>
    </source>
</evidence>
<evidence type="ECO:0000256" key="4">
    <source>
        <dbReference type="ARBA" id="ARBA00022771"/>
    </source>
</evidence>